<dbReference type="GO" id="GO:0005524">
    <property type="term" value="F:ATP binding"/>
    <property type="evidence" value="ECO:0007669"/>
    <property type="project" value="InterPro"/>
</dbReference>
<dbReference type="Gene3D" id="3.30.40.10">
    <property type="entry name" value="Zinc/RING finger domain, C3HC4 (zinc finger)"/>
    <property type="match status" value="1"/>
</dbReference>
<dbReference type="InterPro" id="IPR038718">
    <property type="entry name" value="SNF2-like_sf"/>
</dbReference>
<dbReference type="PANTHER" id="PTHR45865">
    <property type="entry name" value="E3 UBIQUITIN-PROTEIN LIGASE SHPRH FAMILY MEMBER"/>
    <property type="match status" value="1"/>
</dbReference>
<evidence type="ECO:0000256" key="1">
    <source>
        <dbReference type="ARBA" id="ARBA00022741"/>
    </source>
</evidence>
<evidence type="ECO:0000313" key="8">
    <source>
        <dbReference type="EMBL" id="TFY56627.1"/>
    </source>
</evidence>
<dbReference type="GO" id="GO:0005634">
    <property type="term" value="C:nucleus"/>
    <property type="evidence" value="ECO:0007669"/>
    <property type="project" value="TreeGrafter"/>
</dbReference>
<organism evidence="8 9">
    <name type="scientific">Dentipellis fragilis</name>
    <dbReference type="NCBI Taxonomy" id="205917"/>
    <lineage>
        <taxon>Eukaryota</taxon>
        <taxon>Fungi</taxon>
        <taxon>Dikarya</taxon>
        <taxon>Basidiomycota</taxon>
        <taxon>Agaricomycotina</taxon>
        <taxon>Agaricomycetes</taxon>
        <taxon>Russulales</taxon>
        <taxon>Hericiaceae</taxon>
        <taxon>Dentipellis</taxon>
    </lineage>
</organism>
<dbReference type="GO" id="GO:0000209">
    <property type="term" value="P:protein polyubiquitination"/>
    <property type="evidence" value="ECO:0007669"/>
    <property type="project" value="TreeGrafter"/>
</dbReference>
<dbReference type="InterPro" id="IPR014001">
    <property type="entry name" value="Helicase_ATP-bd"/>
</dbReference>
<feature type="domain" description="Helicase ATP-binding" evidence="7">
    <location>
        <begin position="410"/>
        <end position="661"/>
    </location>
</feature>
<evidence type="ECO:0008006" key="10">
    <source>
        <dbReference type="Google" id="ProtNLM"/>
    </source>
</evidence>
<dbReference type="InterPro" id="IPR013083">
    <property type="entry name" value="Znf_RING/FYVE/PHD"/>
</dbReference>
<dbReference type="SUPFAM" id="SSF52540">
    <property type="entry name" value="P-loop containing nucleoside triphosphate hydrolases"/>
    <property type="match status" value="2"/>
</dbReference>
<dbReference type="SUPFAM" id="SSF57850">
    <property type="entry name" value="RING/U-box"/>
    <property type="match status" value="1"/>
</dbReference>
<accession>A0A4Y9Y4V9</accession>
<dbReference type="EMBL" id="SEOQ01000812">
    <property type="protein sequence ID" value="TFY56627.1"/>
    <property type="molecule type" value="Genomic_DNA"/>
</dbReference>
<dbReference type="InterPro" id="IPR059033">
    <property type="entry name" value="C144_05_dom"/>
</dbReference>
<dbReference type="InterPro" id="IPR052583">
    <property type="entry name" value="ATP-helicase/E3_Ub-Ligase"/>
</dbReference>
<dbReference type="PROSITE" id="PS50089">
    <property type="entry name" value="ZF_RING_2"/>
    <property type="match status" value="1"/>
</dbReference>
<keyword evidence="4" id="KW-0862">Zinc</keyword>
<keyword evidence="4" id="KW-0479">Metal-binding</keyword>
<feature type="region of interest" description="Disordered" evidence="5">
    <location>
        <begin position="874"/>
        <end position="932"/>
    </location>
</feature>
<feature type="domain" description="RING-type" evidence="6">
    <location>
        <begin position="1282"/>
        <end position="1325"/>
    </location>
</feature>
<dbReference type="PROSITE" id="PS51192">
    <property type="entry name" value="HELICASE_ATP_BIND_1"/>
    <property type="match status" value="1"/>
</dbReference>
<evidence type="ECO:0000256" key="5">
    <source>
        <dbReference type="SAM" id="MobiDB-lite"/>
    </source>
</evidence>
<dbReference type="InterPro" id="IPR027417">
    <property type="entry name" value="P-loop_NTPase"/>
</dbReference>
<evidence type="ECO:0000256" key="2">
    <source>
        <dbReference type="ARBA" id="ARBA00022801"/>
    </source>
</evidence>
<evidence type="ECO:0000259" key="6">
    <source>
        <dbReference type="PROSITE" id="PS50089"/>
    </source>
</evidence>
<protein>
    <recommendedName>
        <fullName evidence="10">RING-type domain-containing protein</fullName>
    </recommendedName>
</protein>
<dbReference type="Gene3D" id="3.40.50.10810">
    <property type="entry name" value="Tandem AAA-ATPase domain"/>
    <property type="match status" value="1"/>
</dbReference>
<sequence length="1605" mass="180320">MRVETTVHERSYRTKYRVSFDRNGYRNRDVLPIHCDSLLKVLREITKYSAGPEPSSSKNADGKRPLDAIEEPPMKRRKIISPPVTLQTTQDREDEVPVYLHRFRFHYSKAKPEDATEWRYEDDHSSTSEKLLVAEMGVLNLLKECCLGAAEFTTIDIGAVDVTPTPGGLIVYAQNQSWEWNREPLLIAPVIHGDPEAFGYAAGPAENLFGWLELTRNSSMAGISSMASVRGRLRMVVQPPALWDVTSTRFPFELHLDVTLLFRVPNIFKPVETKAQSDYALENARQNIIRFALPPAVLQAPLASSFNGRIDIPFFYSAIQPAPSVDSQTLAAAQPRALNPTLLPFQKRSTIWLLAREGKVIDSTGAVSARQLDAAELPLFWERVVITRDNGEELVWYYRRLTGTLTPEFPEEEAPPPGGILAEEPGLGKTLECISLILLNPCIGRNPSSSRFDPVAKVDVKDVKTTLIITPGSLSQQWADELALHAPSLKVLVYEGWQKLPSAISNASTKQAKGKGKAIAAPKRKARNGKDEAVHDWLMDIDNEPPEDGPEVQDWWSYVNTFDVCITTYNVLKQDLHVARAPPVRPRREVAEYSQKRAPRSPLIQCEWYRVIMDEVQMVGGGKTQEMVSLIPRVSSFAVSGTPAKLHVADLSHVLKFLRVDPLIYSSAVWRRLQLPAFARDLAALFQRYTIRTMKASVRDELTIPVQTRYLVPIELGRVEQHVYDENIESALRELGLDARGVAASENWQIDTALLRSWLLKLRQICTHPQVGQLLKQGERTSKGALKTMSQVLEGMYDQNWRNLVEDRRTKVNELARYAQIVQHDEAKEDRYERALKILLDAEKEIDQLIKDINTALEQHAEKGEVLKKEAAALREARAQDAQDDRETGDSSRKGKGKAIEKERESSPSSEATDEDGDIPKTPAGEEHIAKKRGMQARLRECYVSRHRIKFLQGDVYHVMGEANSAAEDAAYAAAEDLRRQLLKITEQSAMRAMMQLDRDVKNGRFVLEDILVDVPYCEQGGIRSADLMAEADEIIEERMNEQSRLLWKWRAHIYSLLTQKLNTGENEADGQEYARTLATQGEAEVYLQAYAALMADRREILTAERTALASHEHKVKKHRNTKAAVKAAAAVDDEVEIPEDVDINPEHEGRALKSVVVDLNAAAAKCMRENDTEKVLAKEGALALRKLISEQGAVNERLEADLALFRKAFNERILYFRQLQEISDSVVAAEWEGELENAIEECKATQTELDTNIKTRRARQRYLEHLAKNQSDGDDPDEDACILCRCEFLRGYITHCAHVFCEDVKDCMKSWLSRQGSKACPVCRVPINVDTLQRFSIAGQVKNGERPIPSLPSRLNGSEPVPKSRRQIDYNIISSGLFDDIQCTESLGSYGSKIQTLVRHLLYLQMTDPGAKSIVFSAWADSLHIIEHALTSNGIPCLRIDQVKGKQSAATRFRTDPDLLVLLLHGERENAGLNVTCASRVFLLESVVHHTFEIQAIARIDRMGQSRPTEGTGTHRSTFLEPCDNELTKRLPLPQSTAITPKASFPERPSTVAFLDPTLTARLRTDTVEKNILDLAARQGYSLYTRENAQGTLNVTPLAPDSER</sequence>
<keyword evidence="1" id="KW-0547">Nucleotide-binding</keyword>
<dbReference type="InterPro" id="IPR049730">
    <property type="entry name" value="SNF2/RAD54-like_C"/>
</dbReference>
<dbReference type="OrthoDB" id="5330228at2759"/>
<dbReference type="PANTHER" id="PTHR45865:SF1">
    <property type="entry name" value="E3 UBIQUITIN-PROTEIN LIGASE SHPRH"/>
    <property type="match status" value="1"/>
</dbReference>
<evidence type="ECO:0000313" key="9">
    <source>
        <dbReference type="Proteomes" id="UP000298327"/>
    </source>
</evidence>
<feature type="compositionally biased region" description="Basic and acidic residues" evidence="5">
    <location>
        <begin position="874"/>
        <end position="906"/>
    </location>
</feature>
<dbReference type="SMART" id="SM00487">
    <property type="entry name" value="DEXDc"/>
    <property type="match status" value="1"/>
</dbReference>
<keyword evidence="2" id="KW-0378">Hydrolase</keyword>
<dbReference type="Pfam" id="PF00176">
    <property type="entry name" value="SNF2-rel_dom"/>
    <property type="match status" value="1"/>
</dbReference>
<keyword evidence="3" id="KW-0067">ATP-binding</keyword>
<dbReference type="InterPro" id="IPR000330">
    <property type="entry name" value="SNF2_N"/>
</dbReference>
<dbReference type="GO" id="GO:0006974">
    <property type="term" value="P:DNA damage response"/>
    <property type="evidence" value="ECO:0007669"/>
    <property type="project" value="TreeGrafter"/>
</dbReference>
<feature type="non-terminal residue" evidence="8">
    <location>
        <position position="1605"/>
    </location>
</feature>
<proteinExistence type="predicted"/>
<evidence type="ECO:0000256" key="4">
    <source>
        <dbReference type="PROSITE-ProRule" id="PRU00175"/>
    </source>
</evidence>
<dbReference type="GO" id="GO:0016787">
    <property type="term" value="F:hydrolase activity"/>
    <property type="evidence" value="ECO:0007669"/>
    <property type="project" value="UniProtKB-KW"/>
</dbReference>
<evidence type="ECO:0000256" key="3">
    <source>
        <dbReference type="ARBA" id="ARBA00022840"/>
    </source>
</evidence>
<reference evidence="8 9" key="1">
    <citation type="submission" date="2019-02" db="EMBL/GenBank/DDBJ databases">
        <title>Genome sequencing of the rare red list fungi Dentipellis fragilis.</title>
        <authorList>
            <person name="Buettner E."/>
            <person name="Kellner H."/>
        </authorList>
    </citation>
    <scope>NUCLEOTIDE SEQUENCE [LARGE SCALE GENOMIC DNA]</scope>
    <source>
        <strain evidence="8 9">DSM 105465</strain>
    </source>
</reference>
<dbReference type="Proteomes" id="UP000298327">
    <property type="component" value="Unassembled WGS sequence"/>
</dbReference>
<dbReference type="GO" id="GO:0061630">
    <property type="term" value="F:ubiquitin protein ligase activity"/>
    <property type="evidence" value="ECO:0007669"/>
    <property type="project" value="TreeGrafter"/>
</dbReference>
<dbReference type="GO" id="GO:0008270">
    <property type="term" value="F:zinc ion binding"/>
    <property type="evidence" value="ECO:0007669"/>
    <property type="project" value="UniProtKB-KW"/>
</dbReference>
<gene>
    <name evidence="8" type="ORF">EVG20_g8854</name>
</gene>
<dbReference type="Gene3D" id="3.40.50.300">
    <property type="entry name" value="P-loop containing nucleotide triphosphate hydrolases"/>
    <property type="match status" value="1"/>
</dbReference>
<evidence type="ECO:0000259" key="7">
    <source>
        <dbReference type="PROSITE" id="PS51192"/>
    </source>
</evidence>
<keyword evidence="9" id="KW-1185">Reference proteome</keyword>
<dbReference type="Pfam" id="PF26021">
    <property type="entry name" value="Ferritin_C144_05"/>
    <property type="match status" value="1"/>
</dbReference>
<dbReference type="InterPro" id="IPR001841">
    <property type="entry name" value="Znf_RING"/>
</dbReference>
<dbReference type="STRING" id="205917.A0A4Y9Y4V9"/>
<dbReference type="CDD" id="cd18793">
    <property type="entry name" value="SF2_C_SNF"/>
    <property type="match status" value="1"/>
</dbReference>
<name>A0A4Y9Y4V9_9AGAM</name>
<keyword evidence="4" id="KW-0863">Zinc-finger</keyword>
<comment type="caution">
    <text evidence="8">The sequence shown here is derived from an EMBL/GenBank/DDBJ whole genome shotgun (WGS) entry which is preliminary data.</text>
</comment>